<keyword evidence="2" id="KW-1185">Reference proteome</keyword>
<comment type="caution">
    <text evidence="1">The sequence shown here is derived from an EMBL/GenBank/DDBJ whole genome shotgun (WGS) entry which is preliminary data.</text>
</comment>
<dbReference type="SUPFAM" id="SSF56219">
    <property type="entry name" value="DNase I-like"/>
    <property type="match status" value="1"/>
</dbReference>
<evidence type="ECO:0000313" key="1">
    <source>
        <dbReference type="EMBL" id="CAE7645447.1"/>
    </source>
</evidence>
<dbReference type="Gene3D" id="3.60.10.10">
    <property type="entry name" value="Endonuclease/exonuclease/phosphatase"/>
    <property type="match status" value="1"/>
</dbReference>
<sequence>MPLRSLTLRLFRRRYFASLCFVTSLRVIGTHSPCCWARSWHSIAYKQAPAKSAVIFNIFVRIPAGLLKPLLACSGLHGVFIEPRAADSKEASAEFRVIWLPKASYSEVLLLKQSHAEIIGLARVGSRLGVRCNKADEEALHKVLKGTPFVDRGSLCKFVVGPWPFGTQRQAAEKALASFGWVARVTQPIAGQPGGLWWRVQAGSHPPELVLHTQFGEVLISEEPGPAATPVVKHAVLAARNALRDVCPPSPPLVDPLQVHDPWAAALQKQKPSQPASVQAMSAQVEANILAKIQRDRSLSSAPAPSEQLREELEQSVLAKVEARLTEHRTVVEGRLSGFETQVTALSDKVDGQESVLRSMFQEQMSRIEELLAAPKRSRHEGVRHWSVLIAFLSVRVGEAAHPGPGVTDESFFTLGAINPTGLNGKHGVVSQLDSPAIYAVSETHLTKPGLDSFRMGLRLAGPFSFLHGCPVAPLPRSLVSGVYEGVGFVTSFPARLAPHSWPALLYETSRIQVANFFVGPMWLLGGVVYGYATDSSRTSCLLQALTERVVLGASGPRFVAGDFNLEVDRIDFVDVWRERGFCEVQDLMCWATGCQPRPTCKGKTRKDFLFVSAELAAMFVRTMVDETFFADHAVLSAKFRTSVSFVPRFQWRMPVHRQSLHLQPFHVCAVGGPVCSASPPSERYAAVCERFEFGLSRALLDRNLPPLCSREKGRARTFEVKCSKLRIAPVPKSRVSEVSPAFFGPNLRYAQWFRQLRRLQALRQALISASSTPSALEYRAGLWDSILRAPGFGAPFKVWWPTRGIQLPTDPVDIPLCIPSLDVVTQVFVSFEANVRAWERQLLSARRCEATARRASDPSIIFRDLRAAPAKPVESLIEPLDAKVEEVDVGDNAVVLDKEIPWSPDFPLYVNGVCIDPIHVEPDKIWCQEAPPCAIGDKVVQSVLVGTIPDLFAKFGKEWARRWQRHDNVSPERWHDLISSFRERRVFPPMALEPITLPVWQAAVRAKSTRSATGLDGVSRQDLLLMPPELTIELIRLCEHAEQHGVWPRQMLQGVVTALEKVPSASLVTQFRPISVLSMVYRVWGSIRARQCLRHLSQFVPPGLLGNVPGRSASNAWYSIQLAVERSLREGLPLSGFSADLVKAFNLLPRAPTFAFAMLCGIPCGLVRAWSAALVGLERRFRIRGSVGPGVMSSTGFPEGDALSCVAMTLVNFAYHEHMAASVPDCVALTFVDNWETTASCPMSILRAAAAQDDFSRAWDLEVDSSKTVFWSTAAADRKVLRSNRCSVALDFRDLGGHLQVSRRHTNYTQTARCKDLVPKWLRLKCSLAPYVQKVRALQVAAWPMALHAVSIVTLSAASFRSLRNGAMIGLGAKAPGASSRLQLSLVEFPLADPEYYALRSSFRDAIAHGSLEVLAPLLDLASSSSVRQPGPAGVLLSRANAIGIAWSPESCCFQDSLGNLDPWKLSCQEVEARLVLQWQAAVQHSVSHRKGFAGLVGCDAHLTRLIFGRLESEYKALARKSLNGSFFTQDALCHFSEGESVSAHLDSDLQGTFADEWAVVHNNEADYLAGCANQERGDEFWNLWRRCADGYADWHGRYAVRGPTWCPSSIGGGCGRIAPGIQGPVDYERVSAGVNSTPNSVTVYRCFEVLDYVTASM</sequence>
<dbReference type="OrthoDB" id="423732at2759"/>
<proteinExistence type="predicted"/>
<evidence type="ECO:0000313" key="2">
    <source>
        <dbReference type="Proteomes" id="UP000601435"/>
    </source>
</evidence>
<gene>
    <name evidence="1" type="ORF">SNEC2469_LOCUS18244</name>
</gene>
<reference evidence="1" key="1">
    <citation type="submission" date="2021-02" db="EMBL/GenBank/DDBJ databases">
        <authorList>
            <person name="Dougan E. K."/>
            <person name="Rhodes N."/>
            <person name="Thang M."/>
            <person name="Chan C."/>
        </authorList>
    </citation>
    <scope>NUCLEOTIDE SEQUENCE</scope>
</reference>
<feature type="non-terminal residue" evidence="1">
    <location>
        <position position="1"/>
    </location>
</feature>
<evidence type="ECO:0008006" key="3">
    <source>
        <dbReference type="Google" id="ProtNLM"/>
    </source>
</evidence>
<name>A0A812VW01_9DINO</name>
<dbReference type="InterPro" id="IPR036691">
    <property type="entry name" value="Endo/exonu/phosph_ase_sf"/>
</dbReference>
<protein>
    <recommendedName>
        <fullName evidence="3">Reverse transcriptase domain-containing protein</fullName>
    </recommendedName>
</protein>
<dbReference type="EMBL" id="CAJNJA010030588">
    <property type="protein sequence ID" value="CAE7645447.1"/>
    <property type="molecule type" value="Genomic_DNA"/>
</dbReference>
<dbReference type="Proteomes" id="UP000601435">
    <property type="component" value="Unassembled WGS sequence"/>
</dbReference>
<organism evidence="1 2">
    <name type="scientific">Symbiodinium necroappetens</name>
    <dbReference type="NCBI Taxonomy" id="1628268"/>
    <lineage>
        <taxon>Eukaryota</taxon>
        <taxon>Sar</taxon>
        <taxon>Alveolata</taxon>
        <taxon>Dinophyceae</taxon>
        <taxon>Suessiales</taxon>
        <taxon>Symbiodiniaceae</taxon>
        <taxon>Symbiodinium</taxon>
    </lineage>
</organism>
<accession>A0A812VW01</accession>